<keyword evidence="3" id="KW-1185">Reference proteome</keyword>
<dbReference type="Proteomes" id="UP001279553">
    <property type="component" value="Unassembled WGS sequence"/>
</dbReference>
<evidence type="ECO:0000313" key="3">
    <source>
        <dbReference type="Proteomes" id="UP001279553"/>
    </source>
</evidence>
<name>A0AAW9DRD4_ACIAO</name>
<sequence length="80" mass="8874">MRTRLTLAALTGLMLAGLASPVHAGQSPGMSVHATRSALPIIEADHRCGPGHHFVPRHRWHGRWVHAYCARNLRRHPPGY</sequence>
<evidence type="ECO:0000313" key="2">
    <source>
        <dbReference type="EMBL" id="MDX5931603.1"/>
    </source>
</evidence>
<comment type="caution">
    <text evidence="2">The sequence shown here is derived from an EMBL/GenBank/DDBJ whole genome shotgun (WGS) entry which is preliminary data.</text>
</comment>
<proteinExistence type="predicted"/>
<dbReference type="AlphaFoldDB" id="A0AAW9DRD4"/>
<dbReference type="RefSeq" id="WP_319614505.1">
    <property type="nucleotide sequence ID" value="NZ_JAWXYB010000018.1"/>
</dbReference>
<feature type="signal peptide" evidence="1">
    <location>
        <begin position="1"/>
        <end position="24"/>
    </location>
</feature>
<protein>
    <submittedName>
        <fullName evidence="2">Uncharacterized protein</fullName>
    </submittedName>
</protein>
<feature type="chain" id="PRO_5043891836" evidence="1">
    <location>
        <begin position="25"/>
        <end position="80"/>
    </location>
</feature>
<evidence type="ECO:0000256" key="1">
    <source>
        <dbReference type="SAM" id="SignalP"/>
    </source>
</evidence>
<reference evidence="2 3" key="1">
    <citation type="submission" date="2023-11" db="EMBL/GenBank/DDBJ databases">
        <title>MicrobeMod: A computational toolkit for identifying prokaryotic methylation and restriction-modification with nanopore sequencing.</title>
        <authorList>
            <person name="Crits-Christoph A."/>
            <person name="Kang S.C."/>
            <person name="Lee H."/>
            <person name="Ostrov N."/>
        </authorList>
    </citation>
    <scope>NUCLEOTIDE SEQUENCE [LARGE SCALE GENOMIC DNA]</scope>
    <source>
        <strain evidence="2 3">DSMZ 700</strain>
    </source>
</reference>
<organism evidence="2 3">
    <name type="scientific">Acidiphilium acidophilum</name>
    <name type="common">Thiobacillus acidophilus</name>
    <dbReference type="NCBI Taxonomy" id="76588"/>
    <lineage>
        <taxon>Bacteria</taxon>
        <taxon>Pseudomonadati</taxon>
        <taxon>Pseudomonadota</taxon>
        <taxon>Alphaproteobacteria</taxon>
        <taxon>Acetobacterales</taxon>
        <taxon>Acidocellaceae</taxon>
        <taxon>Acidiphilium</taxon>
    </lineage>
</organism>
<dbReference type="EMBL" id="JAWXYB010000018">
    <property type="protein sequence ID" value="MDX5931603.1"/>
    <property type="molecule type" value="Genomic_DNA"/>
</dbReference>
<accession>A0AAW9DRD4</accession>
<keyword evidence="1" id="KW-0732">Signal</keyword>
<gene>
    <name evidence="2" type="ORF">SIL87_12585</name>
</gene>